<dbReference type="CDD" id="cd01949">
    <property type="entry name" value="GGDEF"/>
    <property type="match status" value="1"/>
</dbReference>
<feature type="domain" description="EAL" evidence="1">
    <location>
        <begin position="223"/>
        <end position="498"/>
    </location>
</feature>
<organism evidence="3 4">
    <name type="scientific">Nitrosospira lacus</name>
    <dbReference type="NCBI Taxonomy" id="1288494"/>
    <lineage>
        <taxon>Bacteria</taxon>
        <taxon>Pseudomonadati</taxon>
        <taxon>Pseudomonadota</taxon>
        <taxon>Betaproteobacteria</taxon>
        <taxon>Nitrosomonadales</taxon>
        <taxon>Nitrosomonadaceae</taxon>
        <taxon>Nitrosospira</taxon>
    </lineage>
</organism>
<dbReference type="AlphaFoldDB" id="A0A1W6SRQ9"/>
<dbReference type="SMART" id="SM00267">
    <property type="entry name" value="GGDEF"/>
    <property type="match status" value="1"/>
</dbReference>
<dbReference type="PROSITE" id="PS50887">
    <property type="entry name" value="GGDEF"/>
    <property type="match status" value="1"/>
</dbReference>
<dbReference type="NCBIfam" id="TIGR00254">
    <property type="entry name" value="GGDEF"/>
    <property type="match status" value="1"/>
</dbReference>
<dbReference type="EMBL" id="CP021106">
    <property type="protein sequence ID" value="ARO88487.1"/>
    <property type="molecule type" value="Genomic_DNA"/>
</dbReference>
<name>A0A1W6SRQ9_9PROT</name>
<evidence type="ECO:0008006" key="5">
    <source>
        <dbReference type="Google" id="ProtNLM"/>
    </source>
</evidence>
<dbReference type="Pfam" id="PF00563">
    <property type="entry name" value="EAL"/>
    <property type="match status" value="1"/>
</dbReference>
<accession>A0A1W6SRQ9</accession>
<dbReference type="Gene3D" id="3.30.70.270">
    <property type="match status" value="1"/>
</dbReference>
<proteinExistence type="predicted"/>
<dbReference type="CDD" id="cd01948">
    <property type="entry name" value="EAL"/>
    <property type="match status" value="1"/>
</dbReference>
<dbReference type="InterPro" id="IPR029787">
    <property type="entry name" value="Nucleotide_cyclase"/>
</dbReference>
<evidence type="ECO:0000313" key="4">
    <source>
        <dbReference type="Proteomes" id="UP000012179"/>
    </source>
</evidence>
<protein>
    <recommendedName>
        <fullName evidence="5">GGDEF-domain containing protein</fullName>
    </recommendedName>
</protein>
<reference evidence="3 4" key="1">
    <citation type="journal article" date="2015" name="Int. J. Syst. Evol. Microbiol.">
        <title>Nitrosospira lacus sp. nov., a psychrotolerant, ammonia-oxidizing bacterium from sandy lake sediment.</title>
        <authorList>
            <person name="Urakawa H."/>
            <person name="Garcia J.C."/>
            <person name="Nielsen J.L."/>
            <person name="Le V.Q."/>
            <person name="Kozlowski J.A."/>
            <person name="Stein L.Y."/>
            <person name="Lim C.K."/>
            <person name="Pommerening-Roser A."/>
            <person name="Martens-Habbena W."/>
            <person name="Stahl D.A."/>
            <person name="Klotz M.G."/>
        </authorList>
    </citation>
    <scope>NUCLEOTIDE SEQUENCE [LARGE SCALE GENOMIC DNA]</scope>
    <source>
        <strain evidence="3 4">APG3</strain>
    </source>
</reference>
<dbReference type="Proteomes" id="UP000012179">
    <property type="component" value="Chromosome"/>
</dbReference>
<evidence type="ECO:0000259" key="1">
    <source>
        <dbReference type="PROSITE" id="PS50883"/>
    </source>
</evidence>
<dbReference type="PANTHER" id="PTHR44757">
    <property type="entry name" value="DIGUANYLATE CYCLASE DGCP"/>
    <property type="match status" value="1"/>
</dbReference>
<dbReference type="SUPFAM" id="SSF55073">
    <property type="entry name" value="Nucleotide cyclase"/>
    <property type="match status" value="1"/>
</dbReference>
<dbReference type="PROSITE" id="PS50883">
    <property type="entry name" value="EAL"/>
    <property type="match status" value="1"/>
</dbReference>
<feature type="domain" description="GGDEF" evidence="2">
    <location>
        <begin position="81"/>
        <end position="214"/>
    </location>
</feature>
<dbReference type="InterPro" id="IPR000160">
    <property type="entry name" value="GGDEF_dom"/>
</dbReference>
<sequence>MESYRLAWERMAFPVNATARYRLYCYGKREISSMSDIRHRKEIDRRLPQLARYDALTRLPNRALFYESLRKIIKQAETNQRVVSILFLDIDDFKNINDTLGRVLGDELLRQFSLRLLECLRVRDMIARLGGDEFGCILITPDGSGDAGIVASKLRETLRQPFALSGHKVTVTTSIGISVYPTDSLDVDTLIRNGGIAMYRSKNAGRDTYRFFTAEMNERAIEKLDQENALRLALDRHEFVLYYQPKMELSGRGRITGVEALIRWNRPGYGFVAPLEFISVLEQTGLINRVGAWVIHSACKQIAEWRRSGVGEIPVSVNVSGRQFSQGNLNRDVIRATQENNVEPELLEFELQTERALRENSIGSDMLELELTESSLMAHAKRTIDTLRRLKAIGIRISIDDFGTGYSSLAYLKRFPVDVLKIDRSFIADVTTNPADAAIATAIIGMAHSLNVKVVAEGVETLEQLDFLRVRGCDEIQGYYLAQPLPAIEISKLFLRDNKLLQPVTTSIL</sequence>
<dbReference type="PANTHER" id="PTHR44757:SF2">
    <property type="entry name" value="BIOFILM ARCHITECTURE MAINTENANCE PROTEIN MBAA"/>
    <property type="match status" value="1"/>
</dbReference>
<dbReference type="KEGG" id="nlc:EBAPG3_012295"/>
<dbReference type="InterPro" id="IPR052155">
    <property type="entry name" value="Biofilm_reg_signaling"/>
</dbReference>
<dbReference type="InterPro" id="IPR035919">
    <property type="entry name" value="EAL_sf"/>
</dbReference>
<dbReference type="Pfam" id="PF00990">
    <property type="entry name" value="GGDEF"/>
    <property type="match status" value="1"/>
</dbReference>
<dbReference type="SUPFAM" id="SSF141868">
    <property type="entry name" value="EAL domain-like"/>
    <property type="match status" value="2"/>
</dbReference>
<gene>
    <name evidence="3" type="ORF">EBAPG3_012295</name>
</gene>
<dbReference type="InterPro" id="IPR043128">
    <property type="entry name" value="Rev_trsase/Diguanyl_cyclase"/>
</dbReference>
<dbReference type="SMART" id="SM00052">
    <property type="entry name" value="EAL"/>
    <property type="match status" value="1"/>
</dbReference>
<evidence type="ECO:0000259" key="2">
    <source>
        <dbReference type="PROSITE" id="PS50887"/>
    </source>
</evidence>
<dbReference type="Gene3D" id="3.20.20.450">
    <property type="entry name" value="EAL domain"/>
    <property type="match status" value="2"/>
</dbReference>
<dbReference type="OrthoDB" id="9813903at2"/>
<keyword evidence="4" id="KW-1185">Reference proteome</keyword>
<evidence type="ECO:0000313" key="3">
    <source>
        <dbReference type="EMBL" id="ARO88487.1"/>
    </source>
</evidence>
<dbReference type="InterPro" id="IPR001633">
    <property type="entry name" value="EAL_dom"/>
</dbReference>
<dbReference type="eggNOG" id="COG5001">
    <property type="taxonomic scope" value="Bacteria"/>
</dbReference>